<keyword evidence="3" id="KW-0813">Transport</keyword>
<reference evidence="11" key="1">
    <citation type="submission" date="2018-09" db="EMBL/GenBank/DDBJ databases">
        <authorList>
            <person name="Zhu H."/>
        </authorList>
    </citation>
    <scope>NUCLEOTIDE SEQUENCE [LARGE SCALE GENOMIC DNA]</scope>
    <source>
        <strain evidence="11">K1S02-23</strain>
    </source>
</reference>
<keyword evidence="7 9" id="KW-1133">Transmembrane helix</keyword>
<keyword evidence="4" id="KW-1003">Cell membrane</keyword>
<dbReference type="EMBL" id="QYUQ01000002">
    <property type="protein sequence ID" value="RJG01491.1"/>
    <property type="molecule type" value="Genomic_DNA"/>
</dbReference>
<evidence type="ECO:0000256" key="9">
    <source>
        <dbReference type="SAM" id="Phobius"/>
    </source>
</evidence>
<keyword evidence="6 9" id="KW-0812">Transmembrane</keyword>
<dbReference type="InterPro" id="IPR030922">
    <property type="entry name" value="LptF"/>
</dbReference>
<dbReference type="PANTHER" id="PTHR33529">
    <property type="entry name" value="SLR0882 PROTEIN-RELATED"/>
    <property type="match status" value="1"/>
</dbReference>
<evidence type="ECO:0000256" key="7">
    <source>
        <dbReference type="ARBA" id="ARBA00022989"/>
    </source>
</evidence>
<protein>
    <recommendedName>
        <fullName evidence="2">Lipopolysaccharide export system permease protein LptF</fullName>
    </recommendedName>
</protein>
<sequence length="377" mass="41870">MIFERALRRELISIAGAVFTTLFTITVTILLIKILGQAAGGKIASADVVAMLGFAALSYSPYILILTGFISVLLVVTRSYQDSEMVVWFASGLGLTRWIKPVLSFGLPVVFLTGMLSFIVTPWANEQSAEFRERFANREDIARVSPGRFQESSSQDRVFFVEGISGAADKVRNIFVNTREPNGKTSIVVAREGTTELDRNGDKFLVLHQGRRYDGMPTQPDFQLMEFERYGLLISRQSQALVGDTSSRALPTKALLANPDRFNRGELLWRMATPFMALLLMLLAIPLGFVNPRGGRSANLLVALMLAIVYSNLISVVRVAVVQGKLSFALGWWPVHAAALLITVFLFSWRINVNNPYHPLALWARFKRGVTPRQAQA</sequence>
<feature type="transmembrane region" description="Helical" evidence="9">
    <location>
        <begin position="48"/>
        <end position="76"/>
    </location>
</feature>
<dbReference type="Pfam" id="PF03739">
    <property type="entry name" value="LptF_LptG"/>
    <property type="match status" value="1"/>
</dbReference>
<dbReference type="InterPro" id="IPR005495">
    <property type="entry name" value="LptG/LptF_permease"/>
</dbReference>
<evidence type="ECO:0000256" key="8">
    <source>
        <dbReference type="ARBA" id="ARBA00023136"/>
    </source>
</evidence>
<feature type="transmembrane region" description="Helical" evidence="9">
    <location>
        <begin position="301"/>
        <end position="321"/>
    </location>
</feature>
<evidence type="ECO:0000256" key="4">
    <source>
        <dbReference type="ARBA" id="ARBA00022475"/>
    </source>
</evidence>
<evidence type="ECO:0000256" key="2">
    <source>
        <dbReference type="ARBA" id="ARBA00014213"/>
    </source>
</evidence>
<organism evidence="10 11">
    <name type="scientific">Noviherbaspirillum sedimenti</name>
    <dbReference type="NCBI Taxonomy" id="2320865"/>
    <lineage>
        <taxon>Bacteria</taxon>
        <taxon>Pseudomonadati</taxon>
        <taxon>Pseudomonadota</taxon>
        <taxon>Betaproteobacteria</taxon>
        <taxon>Burkholderiales</taxon>
        <taxon>Oxalobacteraceae</taxon>
        <taxon>Noviherbaspirillum</taxon>
    </lineage>
</organism>
<dbReference type="GO" id="GO:0015920">
    <property type="term" value="P:lipopolysaccharide transport"/>
    <property type="evidence" value="ECO:0007669"/>
    <property type="project" value="TreeGrafter"/>
</dbReference>
<dbReference type="NCBIfam" id="TIGR04407">
    <property type="entry name" value="LptF_YjgP"/>
    <property type="match status" value="1"/>
</dbReference>
<proteinExistence type="predicted"/>
<dbReference type="GO" id="GO:0043190">
    <property type="term" value="C:ATP-binding cassette (ABC) transporter complex"/>
    <property type="evidence" value="ECO:0007669"/>
    <property type="project" value="InterPro"/>
</dbReference>
<dbReference type="OrthoDB" id="9778062at2"/>
<dbReference type="AlphaFoldDB" id="A0A3A3G0P0"/>
<comment type="subcellular location">
    <subcellularLocation>
        <location evidence="1">Cell inner membrane</location>
        <topology evidence="1">Multi-pass membrane protein</topology>
    </subcellularLocation>
</comment>
<feature type="transmembrane region" description="Helical" evidence="9">
    <location>
        <begin position="12"/>
        <end position="36"/>
    </location>
</feature>
<name>A0A3A3G0P0_9BURK</name>
<keyword evidence="8 9" id="KW-0472">Membrane</keyword>
<gene>
    <name evidence="10" type="primary">lptF</name>
    <name evidence="10" type="ORF">D3878_07740</name>
</gene>
<evidence type="ECO:0000256" key="3">
    <source>
        <dbReference type="ARBA" id="ARBA00022448"/>
    </source>
</evidence>
<dbReference type="PANTHER" id="PTHR33529:SF7">
    <property type="entry name" value="LIPOPOLYSACCHARIDE EXPORT SYSTEM PERMEASE PROTEIN LPTF"/>
    <property type="match status" value="1"/>
</dbReference>
<evidence type="ECO:0000313" key="10">
    <source>
        <dbReference type="EMBL" id="RJG01491.1"/>
    </source>
</evidence>
<keyword evidence="5" id="KW-0997">Cell inner membrane</keyword>
<accession>A0A3A3G0P0</accession>
<dbReference type="RefSeq" id="WP_119784939.1">
    <property type="nucleotide sequence ID" value="NZ_QYUQ01000002.1"/>
</dbReference>
<evidence type="ECO:0000256" key="6">
    <source>
        <dbReference type="ARBA" id="ARBA00022692"/>
    </source>
</evidence>
<evidence type="ECO:0000256" key="1">
    <source>
        <dbReference type="ARBA" id="ARBA00004429"/>
    </source>
</evidence>
<dbReference type="GO" id="GO:0055085">
    <property type="term" value="P:transmembrane transport"/>
    <property type="evidence" value="ECO:0007669"/>
    <property type="project" value="InterPro"/>
</dbReference>
<dbReference type="Proteomes" id="UP000266327">
    <property type="component" value="Unassembled WGS sequence"/>
</dbReference>
<feature type="transmembrane region" description="Helical" evidence="9">
    <location>
        <begin position="267"/>
        <end position="289"/>
    </location>
</feature>
<keyword evidence="11" id="KW-1185">Reference proteome</keyword>
<comment type="caution">
    <text evidence="10">The sequence shown here is derived from an EMBL/GenBank/DDBJ whole genome shotgun (WGS) entry which is preliminary data.</text>
</comment>
<feature type="transmembrane region" description="Helical" evidence="9">
    <location>
        <begin position="328"/>
        <end position="349"/>
    </location>
</feature>
<evidence type="ECO:0000256" key="5">
    <source>
        <dbReference type="ARBA" id="ARBA00022519"/>
    </source>
</evidence>
<evidence type="ECO:0000313" key="11">
    <source>
        <dbReference type="Proteomes" id="UP000266327"/>
    </source>
</evidence>